<evidence type="ECO:0000256" key="4">
    <source>
        <dbReference type="ARBA" id="ARBA00022692"/>
    </source>
</evidence>
<evidence type="ECO:0000256" key="5">
    <source>
        <dbReference type="ARBA" id="ARBA00022741"/>
    </source>
</evidence>
<gene>
    <name evidence="11" type="primary">scarlet</name>
</gene>
<dbReference type="GO" id="GO:0005524">
    <property type="term" value="F:ATP binding"/>
    <property type="evidence" value="ECO:0007669"/>
    <property type="project" value="UniProtKB-KW"/>
</dbReference>
<dbReference type="InterPro" id="IPR017871">
    <property type="entry name" value="ABC_transporter-like_CS"/>
</dbReference>
<evidence type="ECO:0000256" key="6">
    <source>
        <dbReference type="ARBA" id="ARBA00022840"/>
    </source>
</evidence>
<keyword evidence="7 9" id="KW-1133">Transmembrane helix</keyword>
<dbReference type="InterPro" id="IPR050352">
    <property type="entry name" value="ABCG_transporters"/>
</dbReference>
<keyword evidence="6" id="KW-0067">ATP-binding</keyword>
<keyword evidence="4 9" id="KW-0812">Transmembrane</keyword>
<accession>A0A2Z5ZBK5</accession>
<dbReference type="Pfam" id="PF00005">
    <property type="entry name" value="ABC_tran"/>
    <property type="match status" value="1"/>
</dbReference>
<dbReference type="EMBL" id="LC368082">
    <property type="protein sequence ID" value="BBC77941.1"/>
    <property type="molecule type" value="mRNA"/>
</dbReference>
<dbReference type="SMART" id="SM00382">
    <property type="entry name" value="AAA"/>
    <property type="match status" value="1"/>
</dbReference>
<dbReference type="GO" id="GO:0140359">
    <property type="term" value="F:ABC-type transporter activity"/>
    <property type="evidence" value="ECO:0007669"/>
    <property type="project" value="InterPro"/>
</dbReference>
<dbReference type="PROSITE" id="PS50893">
    <property type="entry name" value="ABC_TRANSPORTER_2"/>
    <property type="match status" value="1"/>
</dbReference>
<dbReference type="GO" id="GO:0005886">
    <property type="term" value="C:plasma membrane"/>
    <property type="evidence" value="ECO:0007669"/>
    <property type="project" value="TreeGrafter"/>
</dbReference>
<keyword evidence="3" id="KW-0813">Transport</keyword>
<evidence type="ECO:0000256" key="9">
    <source>
        <dbReference type="SAM" id="Phobius"/>
    </source>
</evidence>
<feature type="transmembrane region" description="Helical" evidence="9">
    <location>
        <begin position="486"/>
        <end position="509"/>
    </location>
</feature>
<dbReference type="Pfam" id="PF19055">
    <property type="entry name" value="ABC2_membrane_7"/>
    <property type="match status" value="1"/>
</dbReference>
<feature type="transmembrane region" description="Helical" evidence="9">
    <location>
        <begin position="516"/>
        <end position="538"/>
    </location>
</feature>
<dbReference type="PANTHER" id="PTHR48041">
    <property type="entry name" value="ABC TRANSPORTER G FAMILY MEMBER 28"/>
    <property type="match status" value="1"/>
</dbReference>
<organism evidence="11">
    <name type="scientific">Thermobia domestica</name>
    <name type="common">Firebrat</name>
    <name type="synonym">Lepisma domestica</name>
    <dbReference type="NCBI Taxonomy" id="89055"/>
    <lineage>
        <taxon>Eukaryota</taxon>
        <taxon>Metazoa</taxon>
        <taxon>Ecdysozoa</taxon>
        <taxon>Arthropoda</taxon>
        <taxon>Hexapoda</taxon>
        <taxon>Insecta</taxon>
        <taxon>Zygentoma</taxon>
        <taxon>Lepismatidae</taxon>
        <taxon>Thermobia</taxon>
    </lineage>
</organism>
<dbReference type="GO" id="GO:0030659">
    <property type="term" value="C:cytoplasmic vesicle membrane"/>
    <property type="evidence" value="ECO:0007669"/>
    <property type="project" value="TreeGrafter"/>
</dbReference>
<dbReference type="InterPro" id="IPR043926">
    <property type="entry name" value="ABCG_dom"/>
</dbReference>
<dbReference type="PROSITE" id="PS00211">
    <property type="entry name" value="ABC_TRANSPORTER_1"/>
    <property type="match status" value="1"/>
</dbReference>
<keyword evidence="8 9" id="KW-0472">Membrane</keyword>
<dbReference type="SUPFAM" id="SSF52540">
    <property type="entry name" value="P-loop containing nucleoside triphosphate hydrolases"/>
    <property type="match status" value="1"/>
</dbReference>
<dbReference type="GO" id="GO:0016887">
    <property type="term" value="F:ATP hydrolysis activity"/>
    <property type="evidence" value="ECO:0007669"/>
    <property type="project" value="InterPro"/>
</dbReference>
<comment type="similarity">
    <text evidence="2">Belongs to the ABC transporter superfamily. ABCG family. Eye pigment precursor importer (TC 3.A.1.204) subfamily.</text>
</comment>
<evidence type="ECO:0000256" key="1">
    <source>
        <dbReference type="ARBA" id="ARBA00004141"/>
    </source>
</evidence>
<dbReference type="InterPro" id="IPR013525">
    <property type="entry name" value="ABC2_TM"/>
</dbReference>
<keyword evidence="5" id="KW-0547">Nucleotide-binding</keyword>
<dbReference type="InterPro" id="IPR003593">
    <property type="entry name" value="AAA+_ATPase"/>
</dbReference>
<reference evidence="11" key="1">
    <citation type="submission" date="2018-01" db="EMBL/GenBank/DDBJ databases">
        <title>CRISPR/Cas9-based germ line transformation in Thermobia domestica: a genetic tool in an apterygote development model of wing evolution.</title>
        <authorList>
            <person name="Ohde T."/>
            <person name="Takehana Y."/>
            <person name="Niimi T."/>
        </authorList>
    </citation>
    <scope>NUCLEOTIDE SEQUENCE</scope>
    <source>
        <strain evidence="11">NIBB</strain>
        <tissue evidence="11">A mixture of whole embryo and adult posterior abdominal segments</tissue>
    </source>
</reference>
<evidence type="ECO:0000259" key="10">
    <source>
        <dbReference type="PROSITE" id="PS50893"/>
    </source>
</evidence>
<dbReference type="PANTHER" id="PTHR48041:SF139">
    <property type="entry name" value="PROTEIN SCARLET"/>
    <property type="match status" value="1"/>
</dbReference>
<dbReference type="AlphaFoldDB" id="A0A2Z5ZBK5"/>
<evidence type="ECO:0000256" key="3">
    <source>
        <dbReference type="ARBA" id="ARBA00022448"/>
    </source>
</evidence>
<evidence type="ECO:0000313" key="11">
    <source>
        <dbReference type="EMBL" id="BBC77941.1"/>
    </source>
</evidence>
<dbReference type="Pfam" id="PF01061">
    <property type="entry name" value="ABC2_membrane"/>
    <property type="match status" value="1"/>
</dbReference>
<evidence type="ECO:0000256" key="2">
    <source>
        <dbReference type="ARBA" id="ARBA00005814"/>
    </source>
</evidence>
<feature type="transmembrane region" description="Helical" evidence="9">
    <location>
        <begin position="558"/>
        <end position="579"/>
    </location>
</feature>
<feature type="transmembrane region" description="Helical" evidence="9">
    <location>
        <begin position="635"/>
        <end position="655"/>
    </location>
</feature>
<feature type="domain" description="ABC transporter" evidence="10">
    <location>
        <begin position="69"/>
        <end position="311"/>
    </location>
</feature>
<comment type="subcellular location">
    <subcellularLocation>
        <location evidence="1">Membrane</location>
        <topology evidence="1">Multi-pass membrane protein</topology>
    </subcellularLocation>
</comment>
<name>A0A2Z5ZBK5_THEDO</name>
<evidence type="ECO:0000256" key="7">
    <source>
        <dbReference type="ARBA" id="ARBA00022989"/>
    </source>
</evidence>
<proteinExistence type="evidence at transcript level"/>
<evidence type="ECO:0000256" key="8">
    <source>
        <dbReference type="ARBA" id="ARBA00023136"/>
    </source>
</evidence>
<dbReference type="Gene3D" id="3.40.50.300">
    <property type="entry name" value="P-loop containing nucleotide triphosphate hydrolases"/>
    <property type="match status" value="1"/>
</dbReference>
<dbReference type="InterPro" id="IPR003439">
    <property type="entry name" value="ABC_transporter-like_ATP-bd"/>
</dbReference>
<protein>
    <submittedName>
        <fullName evidence="11">ABC transporter Scarlet</fullName>
    </submittedName>
</protein>
<dbReference type="InterPro" id="IPR027417">
    <property type="entry name" value="P-loop_NTPase"/>
</dbReference>
<sequence length="660" mass="73773">MGVGLEGTDGYGESAGVLLQQSLSTSYDACQEEFPIIPLPVKSPKNYDWSPSSDGITLTWRDLSVYVPQRSTSLFKKRNRPFKRILNSVTGAVKPGSLVAMMGASGAGKTTLMRTLAHRNPRDVVVDGDIRVNGIPVGDFMNTISGYVYQEDLFISTMTVREHLNFMAWLKLDRRIGTAERNRHVIELLYYLGLMKCADTTIGEIGENKALSGGEKKRLAFATEILTDPPLLFCDEPTTGLDSFSAQKIVHMMKYMASKGKTVVCTIHQPSSELFALFHELVLLADGRIAYIGSTEGALQFFNSLGYDCPRNYNPADFFIHMLAVTPGDEANSRNTIKRICDNFAVTDHAKAVEVLVHYEMHIGSSGIVRKDLMFQRKNVQVFWITQLYWLTNRSFKQVLRDPSVQALRIIQKMVIALIAGLCYVGTTLNQEGIQSIQGALFIFVTENTFSPMYSVLNTFPEEKALFTRERSSGLYGTGAYYLSKVFAMLPGLILEPFLFVVIAYWLVGLKEAAQAFFLTAVIVILTMNISTACGYFFSASFESVPIALSYLVPFDYVLMATSGLFVKLSTLPLTIGWMQYLSWLMYANEALSIVQWNGIHNITCEYTSNLPCVKEGEAVLEAYSFSETHFTRDIVAMCSLYIIFHILGFISLYLRSKNT</sequence>